<dbReference type="EC" id="2.7.9.1" evidence="3 11"/>
<dbReference type="Gene3D" id="1.10.189.10">
    <property type="entry name" value="Pyruvate Phosphate Dikinase, domain 2"/>
    <property type="match status" value="1"/>
</dbReference>
<dbReference type="GO" id="GO:0046872">
    <property type="term" value="F:metal ion binding"/>
    <property type="evidence" value="ECO:0007669"/>
    <property type="project" value="UniProtKB-UniRule"/>
</dbReference>
<dbReference type="PROSITE" id="PS00742">
    <property type="entry name" value="PEP_ENZYMES_2"/>
    <property type="match status" value="1"/>
</dbReference>
<evidence type="ECO:0000256" key="11">
    <source>
        <dbReference type="PIRNR" id="PIRNR000853"/>
    </source>
</evidence>
<dbReference type="Pfam" id="PF00391">
    <property type="entry name" value="PEP-utilizers"/>
    <property type="match status" value="1"/>
</dbReference>
<dbReference type="SUPFAM" id="SSF52009">
    <property type="entry name" value="Phosphohistidine domain"/>
    <property type="match status" value="1"/>
</dbReference>
<evidence type="ECO:0000256" key="9">
    <source>
        <dbReference type="ARBA" id="ARBA00022840"/>
    </source>
</evidence>
<dbReference type="AlphaFoldDB" id="A0A2T3GD56"/>
<dbReference type="InterPro" id="IPR036637">
    <property type="entry name" value="Phosphohistidine_dom_sf"/>
</dbReference>
<evidence type="ECO:0000313" key="18">
    <source>
        <dbReference type="EMBL" id="PST47403.1"/>
    </source>
</evidence>
<protein>
    <recommendedName>
        <fullName evidence="4 11">Pyruvate, phosphate dikinase</fullName>
        <ecNumber evidence="3 11">2.7.9.1</ecNumber>
    </recommendedName>
</protein>
<dbReference type="InterPro" id="IPR040442">
    <property type="entry name" value="Pyrv_kinase-like_dom_sf"/>
</dbReference>
<dbReference type="PROSITE" id="PS00370">
    <property type="entry name" value="PEP_ENZYMES_PHOS_SITE"/>
    <property type="match status" value="1"/>
</dbReference>
<name>A0A2T3GD56_9BIFI</name>
<feature type="binding site" evidence="13">
    <location>
        <position position="571"/>
    </location>
    <ligand>
        <name>substrate</name>
    </ligand>
</feature>
<keyword evidence="5" id="KW-0808">Transferase</keyword>
<dbReference type="InterPro" id="IPR018274">
    <property type="entry name" value="PEP_util_AS"/>
</dbReference>
<keyword evidence="9" id="KW-0067">ATP-binding</keyword>
<dbReference type="InterPro" id="IPR015813">
    <property type="entry name" value="Pyrv/PenolPyrv_kinase-like_dom"/>
</dbReference>
<dbReference type="PANTHER" id="PTHR22931:SF9">
    <property type="entry name" value="PYRUVATE, PHOSPHATE DIKINASE 1, CHLOROPLASTIC"/>
    <property type="match status" value="1"/>
</dbReference>
<evidence type="ECO:0000256" key="3">
    <source>
        <dbReference type="ARBA" id="ARBA00011994"/>
    </source>
</evidence>
<proteinExistence type="inferred from homology"/>
<dbReference type="SUPFAM" id="SSF56059">
    <property type="entry name" value="Glutathione synthetase ATP-binding domain-like"/>
    <property type="match status" value="1"/>
</dbReference>
<evidence type="ECO:0000256" key="2">
    <source>
        <dbReference type="ARBA" id="ARBA00007837"/>
    </source>
</evidence>
<keyword evidence="8 18" id="KW-0418">Kinase</keyword>
<feature type="domain" description="PEP-utilising enzyme mobile" evidence="15">
    <location>
        <begin position="428"/>
        <end position="513"/>
    </location>
</feature>
<gene>
    <name evidence="18" type="ORF">CPA40_00870</name>
</gene>
<dbReference type="NCBIfam" id="NF004531">
    <property type="entry name" value="PRK05878.1"/>
    <property type="match status" value="1"/>
</dbReference>
<dbReference type="Pfam" id="PF01326">
    <property type="entry name" value="PPDK_N"/>
    <property type="match status" value="2"/>
</dbReference>
<comment type="cofactor">
    <cofactor evidence="1 11 14">
        <name>Mg(2+)</name>
        <dbReference type="ChEBI" id="CHEBI:18420"/>
    </cofactor>
</comment>
<keyword evidence="10 14" id="KW-0460">Magnesium</keyword>
<evidence type="ECO:0000313" key="19">
    <source>
        <dbReference type="Proteomes" id="UP000240228"/>
    </source>
</evidence>
<dbReference type="Pfam" id="PF02896">
    <property type="entry name" value="PEP-utilizers_C"/>
    <property type="match status" value="1"/>
</dbReference>
<dbReference type="Proteomes" id="UP000240228">
    <property type="component" value="Unassembled WGS sequence"/>
</dbReference>
<feature type="domain" description="PEP-utilising enzyme C-terminal" evidence="17">
    <location>
        <begin position="531"/>
        <end position="881"/>
    </location>
</feature>
<dbReference type="GO" id="GO:0016301">
    <property type="term" value="F:kinase activity"/>
    <property type="evidence" value="ECO:0007669"/>
    <property type="project" value="UniProtKB-UniRule"/>
</dbReference>
<keyword evidence="6 14" id="KW-0479">Metal-binding</keyword>
<feature type="active site" description="Proton donor" evidence="12">
    <location>
        <position position="843"/>
    </location>
</feature>
<dbReference type="InterPro" id="IPR023151">
    <property type="entry name" value="PEP_util_CS"/>
</dbReference>
<feature type="binding site" evidence="13">
    <location>
        <position position="781"/>
    </location>
    <ligand>
        <name>substrate</name>
    </ligand>
</feature>
<dbReference type="InterPro" id="IPR010121">
    <property type="entry name" value="Pyruvate_phosphate_dikinase"/>
</dbReference>
<evidence type="ECO:0000256" key="14">
    <source>
        <dbReference type="PIRSR" id="PIRSR000853-3"/>
    </source>
</evidence>
<evidence type="ECO:0000256" key="7">
    <source>
        <dbReference type="ARBA" id="ARBA00022741"/>
    </source>
</evidence>
<dbReference type="Gene3D" id="3.50.30.10">
    <property type="entry name" value="Phosphohistidine domain"/>
    <property type="match status" value="1"/>
</dbReference>
<reference evidence="19" key="1">
    <citation type="submission" date="2017-09" db="EMBL/GenBank/DDBJ databases">
        <authorList>
            <person name="Sela D.A."/>
            <person name="Albert K."/>
        </authorList>
    </citation>
    <scope>NUCLEOTIDE SEQUENCE [LARGE SCALE GENOMIC DNA]</scope>
    <source>
        <strain evidence="19">UMA51805</strain>
    </source>
</reference>
<organism evidence="18 19">
    <name type="scientific">Bifidobacterium callitrichos</name>
    <dbReference type="NCBI Taxonomy" id="762209"/>
    <lineage>
        <taxon>Bacteria</taxon>
        <taxon>Bacillati</taxon>
        <taxon>Actinomycetota</taxon>
        <taxon>Actinomycetes</taxon>
        <taxon>Bifidobacteriales</taxon>
        <taxon>Bifidobacteriaceae</taxon>
        <taxon>Bifidobacterium</taxon>
    </lineage>
</organism>
<feature type="binding site" evidence="13">
    <location>
        <position position="779"/>
    </location>
    <ligand>
        <name>substrate</name>
    </ligand>
</feature>
<evidence type="ECO:0000259" key="15">
    <source>
        <dbReference type="Pfam" id="PF00391"/>
    </source>
</evidence>
<sequence length="891" mass="98278">MRFSGNEVNQYVYKFSEGDASMRDLLGGKGAGVAEMTKLGMPVPEGFTITTSACVRYFDDGGKIDEDIKSQIFDALSELQESLGKRLGDPENPLLVSVRSGARVSMPGMMDTILNLGLNRDVVEALGARTGNPRWAWDSYRRFVQMYSDVVMGLDKSRFERAIDDLKRERGVESDTDLTAEDLEGLTDLFLDEYKRQVGRSFPADPVEQLMEAVKAVFRSWNNPRAIYFRRMNSIPDDWGTAVTVQRMVFGNMSADSGTGVAFSRNPSTGVKGLFGEYLMNAQGEDVVSGVRTPQPISHLKDQNPEVFDQFTHIVDKLELHYRDMQDMEFTIEEGKLYMLQTRNGKRTPQAAFRIASDLVDEGILTQEDAVCSIDPKYVTALLHPQFDADALAQGTLLGAGLPTSPGAASGRVVFTAEDAVEWTKRGEQVILVRLDTTPEDIVGMNYAQGVLTARGGMTSHAAVVARGIGRCCVSGVSGIEFSEDAEGNVVGCAIGENVVHEGDWISLDGNTGKVYAGRIATVPASISGAFGRVMGWADRFRRLEVRANADTPRDAAQAREFGAEGIGLVRTEHMFFQEDRITAIREMIVAANEQERRRALDKLLPMQRSDFEALYEAMEGRSVTVRLIDPPLHEFIPKTPEAVAELAAQTGHDTAYIENVVDELREVNPMMGHRGCRLAITYPQIARMQAQAVVEAAINVKRRHPLWSVSPEIMVPLVVNRCELDYIKQQIDQTVGEILAHASDVTMVCQIGTMIETPRAAIRADEIAADAEFFSFGTNDLTQMTFGFSRDDAASFLDDYYDKHILDADPFMHLDRKGVGFLISRAAELGRRTRPNLRLGVCGEHGGDPESIAFCEELGLDYVSCSPYRVPGARLAAAQAVLGRRAPVRR</sequence>
<accession>A0A2T3GD56</accession>
<dbReference type="InterPro" id="IPR013815">
    <property type="entry name" value="ATP_grasp_subdomain_1"/>
</dbReference>
<feature type="binding site" evidence="13">
    <location>
        <position position="780"/>
    </location>
    <ligand>
        <name>substrate</name>
    </ligand>
</feature>
<dbReference type="InterPro" id="IPR000121">
    <property type="entry name" value="PEP_util_C"/>
</dbReference>
<dbReference type="InterPro" id="IPR002192">
    <property type="entry name" value="PPDK_AMP/ATP-bd"/>
</dbReference>
<evidence type="ECO:0000256" key="5">
    <source>
        <dbReference type="ARBA" id="ARBA00022679"/>
    </source>
</evidence>
<evidence type="ECO:0000256" key="8">
    <source>
        <dbReference type="ARBA" id="ARBA00022777"/>
    </source>
</evidence>
<feature type="binding site" evidence="13">
    <location>
        <position position="627"/>
    </location>
    <ligand>
        <name>substrate</name>
    </ligand>
</feature>
<feature type="binding site" evidence="14">
    <location>
        <position position="757"/>
    </location>
    <ligand>
        <name>Mg(2+)</name>
        <dbReference type="ChEBI" id="CHEBI:18420"/>
    </ligand>
</feature>
<evidence type="ECO:0000256" key="10">
    <source>
        <dbReference type="ARBA" id="ARBA00022842"/>
    </source>
</evidence>
<evidence type="ECO:0000259" key="17">
    <source>
        <dbReference type="Pfam" id="PF02896"/>
    </source>
</evidence>
<dbReference type="Gene3D" id="3.30.470.20">
    <property type="entry name" value="ATP-grasp fold, B domain"/>
    <property type="match status" value="1"/>
</dbReference>
<comment type="similarity">
    <text evidence="2 11">Belongs to the PEP-utilizing enzyme family.</text>
</comment>
<dbReference type="PIRSF" id="PIRSF000853">
    <property type="entry name" value="PPDK"/>
    <property type="match status" value="1"/>
</dbReference>
<keyword evidence="7" id="KW-0547">Nucleotide-binding</keyword>
<evidence type="ECO:0000256" key="6">
    <source>
        <dbReference type="ARBA" id="ARBA00022723"/>
    </source>
</evidence>
<dbReference type="SUPFAM" id="SSF51621">
    <property type="entry name" value="Phosphoenolpyruvate/pyruvate domain"/>
    <property type="match status" value="1"/>
</dbReference>
<keyword evidence="18" id="KW-0670">Pyruvate</keyword>
<evidence type="ECO:0000256" key="1">
    <source>
        <dbReference type="ARBA" id="ARBA00001946"/>
    </source>
</evidence>
<evidence type="ECO:0000256" key="4">
    <source>
        <dbReference type="ARBA" id="ARBA00020138"/>
    </source>
</evidence>
<dbReference type="NCBIfam" id="TIGR01828">
    <property type="entry name" value="pyru_phos_dikin"/>
    <property type="match status" value="1"/>
</dbReference>
<comment type="catalytic activity">
    <reaction evidence="11">
        <text>pyruvate + phosphate + ATP = phosphoenolpyruvate + AMP + diphosphate + H(+)</text>
        <dbReference type="Rhea" id="RHEA:10756"/>
        <dbReference type="ChEBI" id="CHEBI:15361"/>
        <dbReference type="ChEBI" id="CHEBI:15378"/>
        <dbReference type="ChEBI" id="CHEBI:30616"/>
        <dbReference type="ChEBI" id="CHEBI:33019"/>
        <dbReference type="ChEBI" id="CHEBI:43474"/>
        <dbReference type="ChEBI" id="CHEBI:58702"/>
        <dbReference type="ChEBI" id="CHEBI:456215"/>
        <dbReference type="EC" id="2.7.9.1"/>
    </reaction>
</comment>
<dbReference type="EMBL" id="NWTX01000001">
    <property type="protein sequence ID" value="PST47403.1"/>
    <property type="molecule type" value="Genomic_DNA"/>
</dbReference>
<reference evidence="18 19" key="2">
    <citation type="submission" date="2018-03" db="EMBL/GenBank/DDBJ databases">
        <title>The comparative genomics of Bifidobacterium callitrichos reflects dietary carbohydrate utilization within the common marmoset gut.</title>
        <authorList>
            <person name="Rani A."/>
        </authorList>
    </citation>
    <scope>NUCLEOTIDE SEQUENCE [LARGE SCALE GENOMIC DNA]</scope>
    <source>
        <strain evidence="18 19">UMA51805</strain>
    </source>
</reference>
<feature type="binding site" evidence="14">
    <location>
        <position position="781"/>
    </location>
    <ligand>
        <name>Mg(2+)</name>
        <dbReference type="ChEBI" id="CHEBI:18420"/>
    </ligand>
</feature>
<feature type="domain" description="Pyruvate phosphate dikinase AMP/ATP-binding" evidence="16">
    <location>
        <begin position="309"/>
        <end position="356"/>
    </location>
</feature>
<evidence type="ECO:0000259" key="16">
    <source>
        <dbReference type="Pfam" id="PF01326"/>
    </source>
</evidence>
<dbReference type="Gene3D" id="3.20.20.60">
    <property type="entry name" value="Phosphoenolpyruvate-binding domains"/>
    <property type="match status" value="1"/>
</dbReference>
<dbReference type="InterPro" id="IPR008279">
    <property type="entry name" value="PEP-util_enz_mobile_dom"/>
</dbReference>
<feature type="binding site" evidence="13">
    <location>
        <position position="778"/>
    </location>
    <ligand>
        <name>substrate</name>
    </ligand>
</feature>
<evidence type="ECO:0000256" key="13">
    <source>
        <dbReference type="PIRSR" id="PIRSR000853-2"/>
    </source>
</evidence>
<feature type="active site" description="Tele-phosphohistidine intermediate" evidence="12">
    <location>
        <position position="461"/>
    </location>
</feature>
<feature type="binding site" evidence="13">
    <location>
        <position position="757"/>
    </location>
    <ligand>
        <name>substrate</name>
    </ligand>
</feature>
<dbReference type="PANTHER" id="PTHR22931">
    <property type="entry name" value="PHOSPHOENOLPYRUVATE DIKINASE-RELATED"/>
    <property type="match status" value="1"/>
</dbReference>
<keyword evidence="19" id="KW-1185">Reference proteome</keyword>
<dbReference type="GO" id="GO:0005524">
    <property type="term" value="F:ATP binding"/>
    <property type="evidence" value="ECO:0007669"/>
    <property type="project" value="UniProtKB-UniRule"/>
</dbReference>
<dbReference type="RefSeq" id="WP_107043301.1">
    <property type="nucleotide sequence ID" value="NZ_NWTX01000001.1"/>
</dbReference>
<dbReference type="Gene3D" id="1.20.80.30">
    <property type="match status" value="1"/>
</dbReference>
<feature type="domain" description="Pyruvate phosphate dikinase AMP/ATP-binding" evidence="16">
    <location>
        <begin position="24"/>
        <end position="304"/>
    </location>
</feature>
<dbReference type="GO" id="GO:0050242">
    <property type="term" value="F:pyruvate, phosphate dikinase activity"/>
    <property type="evidence" value="ECO:0007669"/>
    <property type="project" value="UniProtKB-UniRule"/>
</dbReference>
<evidence type="ECO:0000256" key="12">
    <source>
        <dbReference type="PIRSR" id="PIRSR000853-1"/>
    </source>
</evidence>
<comment type="caution">
    <text evidence="18">The sequence shown here is derived from an EMBL/GenBank/DDBJ whole genome shotgun (WGS) entry which is preliminary data.</text>
</comment>
<dbReference type="Gene3D" id="3.30.1490.20">
    <property type="entry name" value="ATP-grasp fold, A domain"/>
    <property type="match status" value="1"/>
</dbReference>